<dbReference type="GO" id="GO:0006352">
    <property type="term" value="P:DNA-templated transcription initiation"/>
    <property type="evidence" value="ECO:0007669"/>
    <property type="project" value="InterPro"/>
</dbReference>
<dbReference type="SUPFAM" id="SSF88659">
    <property type="entry name" value="Sigma3 and sigma4 domains of RNA polymerase sigma factors"/>
    <property type="match status" value="1"/>
</dbReference>
<dbReference type="InterPro" id="IPR036388">
    <property type="entry name" value="WH-like_DNA-bd_sf"/>
</dbReference>
<evidence type="ECO:0000313" key="8">
    <source>
        <dbReference type="EMBL" id="MDA0162849.1"/>
    </source>
</evidence>
<dbReference type="Proteomes" id="UP001149140">
    <property type="component" value="Unassembled WGS sequence"/>
</dbReference>
<dbReference type="Pfam" id="PF04542">
    <property type="entry name" value="Sigma70_r2"/>
    <property type="match status" value="1"/>
</dbReference>
<dbReference type="EMBL" id="JAPDOD010000021">
    <property type="protein sequence ID" value="MDA0162849.1"/>
    <property type="molecule type" value="Genomic_DNA"/>
</dbReference>
<dbReference type="Gene3D" id="1.10.10.10">
    <property type="entry name" value="Winged helix-like DNA-binding domain superfamily/Winged helix DNA-binding domain"/>
    <property type="match status" value="1"/>
</dbReference>
<dbReference type="PANTHER" id="PTHR43133:SF58">
    <property type="entry name" value="ECF RNA POLYMERASE SIGMA FACTOR SIGD"/>
    <property type="match status" value="1"/>
</dbReference>
<evidence type="ECO:0000256" key="2">
    <source>
        <dbReference type="ARBA" id="ARBA00023015"/>
    </source>
</evidence>
<keyword evidence="4" id="KW-0238">DNA-binding</keyword>
<dbReference type="Pfam" id="PF08281">
    <property type="entry name" value="Sigma70_r4_2"/>
    <property type="match status" value="1"/>
</dbReference>
<accession>A0A9X3MUG8</accession>
<dbReference type="NCBIfam" id="TIGR02937">
    <property type="entry name" value="sigma70-ECF"/>
    <property type="match status" value="1"/>
</dbReference>
<keyword evidence="3" id="KW-0731">Sigma factor</keyword>
<evidence type="ECO:0000259" key="7">
    <source>
        <dbReference type="Pfam" id="PF08281"/>
    </source>
</evidence>
<reference evidence="8" key="1">
    <citation type="submission" date="2022-10" db="EMBL/GenBank/DDBJ databases">
        <title>The WGS of Solirubrobacter ginsenosidimutans DSM 21036.</title>
        <authorList>
            <person name="Jiang Z."/>
        </authorList>
    </citation>
    <scope>NUCLEOTIDE SEQUENCE</scope>
    <source>
        <strain evidence="8">DSM 21036</strain>
    </source>
</reference>
<dbReference type="Gene3D" id="1.10.1740.10">
    <property type="match status" value="1"/>
</dbReference>
<dbReference type="InterPro" id="IPR013324">
    <property type="entry name" value="RNA_pol_sigma_r3/r4-like"/>
</dbReference>
<evidence type="ECO:0000256" key="4">
    <source>
        <dbReference type="ARBA" id="ARBA00023125"/>
    </source>
</evidence>
<dbReference type="GO" id="GO:0003677">
    <property type="term" value="F:DNA binding"/>
    <property type="evidence" value="ECO:0007669"/>
    <property type="project" value="UniProtKB-KW"/>
</dbReference>
<dbReference type="GO" id="GO:0016987">
    <property type="term" value="F:sigma factor activity"/>
    <property type="evidence" value="ECO:0007669"/>
    <property type="project" value="UniProtKB-KW"/>
</dbReference>
<keyword evidence="5" id="KW-0804">Transcription</keyword>
<evidence type="ECO:0000256" key="3">
    <source>
        <dbReference type="ARBA" id="ARBA00023082"/>
    </source>
</evidence>
<dbReference type="AlphaFoldDB" id="A0A9X3MUG8"/>
<dbReference type="InterPro" id="IPR014284">
    <property type="entry name" value="RNA_pol_sigma-70_dom"/>
</dbReference>
<organism evidence="8 9">
    <name type="scientific">Solirubrobacter ginsenosidimutans</name>
    <dbReference type="NCBI Taxonomy" id="490573"/>
    <lineage>
        <taxon>Bacteria</taxon>
        <taxon>Bacillati</taxon>
        <taxon>Actinomycetota</taxon>
        <taxon>Thermoleophilia</taxon>
        <taxon>Solirubrobacterales</taxon>
        <taxon>Solirubrobacteraceae</taxon>
        <taxon>Solirubrobacter</taxon>
    </lineage>
</organism>
<evidence type="ECO:0000256" key="1">
    <source>
        <dbReference type="ARBA" id="ARBA00010641"/>
    </source>
</evidence>
<keyword evidence="9" id="KW-1185">Reference proteome</keyword>
<comment type="caution">
    <text evidence="8">The sequence shown here is derived from an EMBL/GenBank/DDBJ whole genome shotgun (WGS) entry which is preliminary data.</text>
</comment>
<dbReference type="SUPFAM" id="SSF88946">
    <property type="entry name" value="Sigma2 domain of RNA polymerase sigma factors"/>
    <property type="match status" value="1"/>
</dbReference>
<dbReference type="InterPro" id="IPR013249">
    <property type="entry name" value="RNA_pol_sigma70_r4_t2"/>
</dbReference>
<proteinExistence type="inferred from homology"/>
<dbReference type="PANTHER" id="PTHR43133">
    <property type="entry name" value="RNA POLYMERASE ECF-TYPE SIGMA FACTO"/>
    <property type="match status" value="1"/>
</dbReference>
<dbReference type="InterPro" id="IPR007627">
    <property type="entry name" value="RNA_pol_sigma70_r2"/>
</dbReference>
<sequence length="184" mass="20556">MAPTDEQLLQDALRDGEAFGEFYRRHAPTLLGYLTRRVGDAEVAADLTAETFAAALEGLPRFKPDLGPATAWLYGIARHKLARTFERGRVEDDARRKLDLPRISVDDDALERIEAFAASESTGRLINELLETLPSEQQHAVTARVVHEREYAEIAGTHNTSETVIRKRVSRALARLRSGLEHTP</sequence>
<comment type="similarity">
    <text evidence="1">Belongs to the sigma-70 factor family. ECF subfamily.</text>
</comment>
<dbReference type="RefSeq" id="WP_270042089.1">
    <property type="nucleotide sequence ID" value="NZ_JAPDOD010000021.1"/>
</dbReference>
<dbReference type="InterPro" id="IPR013325">
    <property type="entry name" value="RNA_pol_sigma_r2"/>
</dbReference>
<feature type="domain" description="RNA polymerase sigma-70 region 2" evidence="6">
    <location>
        <begin position="22"/>
        <end position="87"/>
    </location>
</feature>
<dbReference type="InterPro" id="IPR039425">
    <property type="entry name" value="RNA_pol_sigma-70-like"/>
</dbReference>
<protein>
    <submittedName>
        <fullName evidence="8">RNA polymerase sigma factor</fullName>
    </submittedName>
</protein>
<evidence type="ECO:0000313" key="9">
    <source>
        <dbReference type="Proteomes" id="UP001149140"/>
    </source>
</evidence>
<evidence type="ECO:0000259" key="6">
    <source>
        <dbReference type="Pfam" id="PF04542"/>
    </source>
</evidence>
<evidence type="ECO:0000256" key="5">
    <source>
        <dbReference type="ARBA" id="ARBA00023163"/>
    </source>
</evidence>
<gene>
    <name evidence="8" type="ORF">OM076_21425</name>
</gene>
<name>A0A9X3MUG8_9ACTN</name>
<keyword evidence="2" id="KW-0805">Transcription regulation</keyword>
<feature type="domain" description="RNA polymerase sigma factor 70 region 4 type 2" evidence="7">
    <location>
        <begin position="125"/>
        <end position="176"/>
    </location>
</feature>